<dbReference type="RefSeq" id="WP_102996344.1">
    <property type="nucleotide sequence ID" value="NZ_CP025938.1"/>
</dbReference>
<sequence length="135" mass="15070">MKTYLLLFLSVFTLAACSSDDDNNDDSDDMMPEMASYRGEFESKAHPTSGIADINEEQTILKLTNFKSDDGPSLELYLATDENATKYISLGALKGLDGNYEYALPEDIDFSEYDYVIVWCVPFGVNFGQAVLEMN</sequence>
<feature type="domain" description="DM13" evidence="2">
    <location>
        <begin position="35"/>
        <end position="133"/>
    </location>
</feature>
<feature type="signal peptide" evidence="1">
    <location>
        <begin position="1"/>
        <end position="15"/>
    </location>
</feature>
<dbReference type="OrthoDB" id="155521at2"/>
<dbReference type="Proteomes" id="UP000236592">
    <property type="component" value="Chromosome"/>
</dbReference>
<feature type="chain" id="PRO_5014445406" description="DM13 domain-containing protein" evidence="1">
    <location>
        <begin position="16"/>
        <end position="135"/>
    </location>
</feature>
<organism evidence="3 4">
    <name type="scientific">Pseudotamlana carrageenivorans</name>
    <dbReference type="NCBI Taxonomy" id="2069432"/>
    <lineage>
        <taxon>Bacteria</taxon>
        <taxon>Pseudomonadati</taxon>
        <taxon>Bacteroidota</taxon>
        <taxon>Flavobacteriia</taxon>
        <taxon>Flavobacteriales</taxon>
        <taxon>Flavobacteriaceae</taxon>
        <taxon>Pseudotamlana</taxon>
    </lineage>
</organism>
<dbReference type="Pfam" id="PF10517">
    <property type="entry name" value="DM13"/>
    <property type="match status" value="1"/>
</dbReference>
<dbReference type="AlphaFoldDB" id="A0A2I7SKH9"/>
<dbReference type="PROSITE" id="PS51549">
    <property type="entry name" value="DM13"/>
    <property type="match status" value="1"/>
</dbReference>
<dbReference type="KEGG" id="taj:C1A40_13465"/>
<dbReference type="EMBL" id="CP025938">
    <property type="protein sequence ID" value="AUS06391.1"/>
    <property type="molecule type" value="Genomic_DNA"/>
</dbReference>
<proteinExistence type="predicted"/>
<evidence type="ECO:0000259" key="2">
    <source>
        <dbReference type="PROSITE" id="PS51549"/>
    </source>
</evidence>
<reference evidence="4" key="1">
    <citation type="submission" date="2018-01" db="EMBL/GenBank/DDBJ databases">
        <title>Complete genome of Tamlana sp. UJ94.</title>
        <authorList>
            <person name="Jung J."/>
            <person name="Chung D."/>
            <person name="Bae S.S."/>
            <person name="Baek K."/>
        </authorList>
    </citation>
    <scope>NUCLEOTIDE SEQUENCE [LARGE SCALE GENOMIC DNA]</scope>
    <source>
        <strain evidence="4">UJ94</strain>
    </source>
</reference>
<protein>
    <recommendedName>
        <fullName evidence="2">DM13 domain-containing protein</fullName>
    </recommendedName>
</protein>
<name>A0A2I7SKH9_9FLAO</name>
<dbReference type="InterPro" id="IPR019545">
    <property type="entry name" value="DM13_domain"/>
</dbReference>
<evidence type="ECO:0000313" key="3">
    <source>
        <dbReference type="EMBL" id="AUS06391.1"/>
    </source>
</evidence>
<evidence type="ECO:0000313" key="4">
    <source>
        <dbReference type="Proteomes" id="UP000236592"/>
    </source>
</evidence>
<accession>A0A2I7SKH9</accession>
<dbReference type="PROSITE" id="PS51257">
    <property type="entry name" value="PROKAR_LIPOPROTEIN"/>
    <property type="match status" value="1"/>
</dbReference>
<keyword evidence="4" id="KW-1185">Reference proteome</keyword>
<gene>
    <name evidence="3" type="ORF">C1A40_13465</name>
</gene>
<keyword evidence="1" id="KW-0732">Signal</keyword>
<evidence type="ECO:0000256" key="1">
    <source>
        <dbReference type="SAM" id="SignalP"/>
    </source>
</evidence>